<proteinExistence type="inferred from homology"/>
<evidence type="ECO:0000256" key="1">
    <source>
        <dbReference type="ARBA" id="ARBA00004418"/>
    </source>
</evidence>
<reference evidence="5 6" key="1">
    <citation type="submission" date="2016-10" db="EMBL/GenBank/DDBJ databases">
        <authorList>
            <person name="de Groot N.N."/>
        </authorList>
    </citation>
    <scope>NUCLEOTIDE SEQUENCE [LARGE SCALE GENOMIC DNA]</scope>
    <source>
        <strain evidence="5 6">R5</strain>
    </source>
</reference>
<comment type="subcellular location">
    <subcellularLocation>
        <location evidence="1">Periplasm</location>
    </subcellularLocation>
</comment>
<dbReference type="PIRSF" id="PIRSF002741">
    <property type="entry name" value="MppA"/>
    <property type="match status" value="1"/>
</dbReference>
<dbReference type="InterPro" id="IPR000914">
    <property type="entry name" value="SBP_5_dom"/>
</dbReference>
<dbReference type="InterPro" id="IPR023765">
    <property type="entry name" value="SBP_5_CS"/>
</dbReference>
<feature type="domain" description="Solute-binding protein family 5" evidence="4">
    <location>
        <begin position="89"/>
        <end position="440"/>
    </location>
</feature>
<dbReference type="SUPFAM" id="SSF53850">
    <property type="entry name" value="Periplasmic binding protein-like II"/>
    <property type="match status" value="1"/>
</dbReference>
<dbReference type="Proteomes" id="UP000199245">
    <property type="component" value="Unassembled WGS sequence"/>
</dbReference>
<accession>A0A1G6V3G7</accession>
<evidence type="ECO:0000259" key="4">
    <source>
        <dbReference type="Pfam" id="PF00496"/>
    </source>
</evidence>
<organism evidence="5 6">
    <name type="scientific">Bradyrhizobium brasilense</name>
    <dbReference type="NCBI Taxonomy" id="1419277"/>
    <lineage>
        <taxon>Bacteria</taxon>
        <taxon>Pseudomonadati</taxon>
        <taxon>Pseudomonadota</taxon>
        <taxon>Alphaproteobacteria</taxon>
        <taxon>Hyphomicrobiales</taxon>
        <taxon>Nitrobacteraceae</taxon>
        <taxon>Bradyrhizobium</taxon>
    </lineage>
</organism>
<dbReference type="GO" id="GO:0030288">
    <property type="term" value="C:outer membrane-bounded periplasmic space"/>
    <property type="evidence" value="ECO:0007669"/>
    <property type="project" value="UniProtKB-ARBA"/>
</dbReference>
<dbReference type="GO" id="GO:0015833">
    <property type="term" value="P:peptide transport"/>
    <property type="evidence" value="ECO:0007669"/>
    <property type="project" value="TreeGrafter"/>
</dbReference>
<dbReference type="EMBL" id="FMZW01000011">
    <property type="protein sequence ID" value="SDD48031.1"/>
    <property type="molecule type" value="Genomic_DNA"/>
</dbReference>
<gene>
    <name evidence="5" type="ORF">SAMN05216337_1011173</name>
</gene>
<evidence type="ECO:0000313" key="5">
    <source>
        <dbReference type="EMBL" id="SDD48031.1"/>
    </source>
</evidence>
<evidence type="ECO:0000256" key="3">
    <source>
        <dbReference type="ARBA" id="ARBA00022729"/>
    </source>
</evidence>
<dbReference type="Gene3D" id="3.90.76.10">
    <property type="entry name" value="Dipeptide-binding Protein, Domain 1"/>
    <property type="match status" value="1"/>
</dbReference>
<dbReference type="AlphaFoldDB" id="A0A1G6V3G7"/>
<dbReference type="InterPro" id="IPR030678">
    <property type="entry name" value="Peptide/Ni-bd"/>
</dbReference>
<dbReference type="PROSITE" id="PS51318">
    <property type="entry name" value="TAT"/>
    <property type="match status" value="1"/>
</dbReference>
<keyword evidence="3" id="KW-0732">Signal</keyword>
<protein>
    <submittedName>
        <fullName evidence="5">Peptide/nickel transport system substrate-binding protein</fullName>
    </submittedName>
</protein>
<dbReference type="InterPro" id="IPR039424">
    <property type="entry name" value="SBP_5"/>
</dbReference>
<dbReference type="PANTHER" id="PTHR30290">
    <property type="entry name" value="PERIPLASMIC BINDING COMPONENT OF ABC TRANSPORTER"/>
    <property type="match status" value="1"/>
</dbReference>
<dbReference type="Pfam" id="PF00496">
    <property type="entry name" value="SBP_bac_5"/>
    <property type="match status" value="1"/>
</dbReference>
<dbReference type="Gene3D" id="3.40.190.10">
    <property type="entry name" value="Periplasmic binding protein-like II"/>
    <property type="match status" value="1"/>
</dbReference>
<sequence length="520" mass="57616">MINRRDLMLGGLAGAAAFGFGRVNPDFLVNSAFAAEGKTLRFLGAEALTGNWDPTTHTNLGQLIVEGFVFGYLTRAPMRPEKPDELIFELAESMKPIDTYTMEVKLRKGVKFHDGTPFTAADVKATYEYGCQPDRPAQWYPGLVTVDVVDDYTCHINTKAQGYPATLYYYLSSFLPIMSAKDVANKAQLSARMNGTGPYKYVEQKGDTTVLAANPDFFLGAAKIPGVEYHFVGDTTTRTLSLLNGEADIIERLEQEQVETISKDARFSIHKAVSVENKYLFFRCSKKPFDDPRIRLAACYSIDRKQVLDVLGVSGIYSKAHISPVKFGYAEVADYPEFDPDKAQKLLAEAGFPKGQGLPELTYYTSVGFYPKTKEYAELITGMLQEQGFKVNLQTLEVAAWGNLLYDKPGGGEGNMIDCGWCTGSPEPDLVLRTHFHSSSKRITGIVDKDIDAVLDKERNATTIEERKKILQTETLPTIAKKAPALALFTSVFIHAYSKKLDGLYIYPNGMQDMTKATLA</sequence>
<name>A0A1G6V3G7_9BRAD</name>
<dbReference type="CDD" id="cd00995">
    <property type="entry name" value="PBP2_NikA_DppA_OppA_like"/>
    <property type="match status" value="1"/>
</dbReference>
<dbReference type="PROSITE" id="PS01040">
    <property type="entry name" value="SBP_BACTERIAL_5"/>
    <property type="match status" value="1"/>
</dbReference>
<dbReference type="InterPro" id="IPR006311">
    <property type="entry name" value="TAT_signal"/>
</dbReference>
<dbReference type="GO" id="GO:1904680">
    <property type="term" value="F:peptide transmembrane transporter activity"/>
    <property type="evidence" value="ECO:0007669"/>
    <property type="project" value="TreeGrafter"/>
</dbReference>
<comment type="similarity">
    <text evidence="2">Belongs to the bacterial solute-binding protein 5 family.</text>
</comment>
<dbReference type="RefSeq" id="WP_092083051.1">
    <property type="nucleotide sequence ID" value="NZ_FMZW01000011.1"/>
</dbReference>
<dbReference type="GO" id="GO:0043190">
    <property type="term" value="C:ATP-binding cassette (ABC) transporter complex"/>
    <property type="evidence" value="ECO:0007669"/>
    <property type="project" value="InterPro"/>
</dbReference>
<evidence type="ECO:0000256" key="2">
    <source>
        <dbReference type="ARBA" id="ARBA00005695"/>
    </source>
</evidence>
<evidence type="ECO:0000313" key="6">
    <source>
        <dbReference type="Proteomes" id="UP000199245"/>
    </source>
</evidence>
<dbReference type="Gene3D" id="3.10.105.10">
    <property type="entry name" value="Dipeptide-binding Protein, Domain 3"/>
    <property type="match status" value="1"/>
</dbReference>